<name>A0A918KXW4_9ACTN</name>
<dbReference type="AlphaFoldDB" id="A0A918KXW4"/>
<dbReference type="EMBL" id="BMSX01000020">
    <property type="protein sequence ID" value="GGR42651.1"/>
    <property type="molecule type" value="Genomic_DNA"/>
</dbReference>
<evidence type="ECO:0000313" key="2">
    <source>
        <dbReference type="Proteomes" id="UP000658320"/>
    </source>
</evidence>
<reference evidence="1" key="2">
    <citation type="submission" date="2020-09" db="EMBL/GenBank/DDBJ databases">
        <authorList>
            <person name="Sun Q."/>
            <person name="Ohkuma M."/>
        </authorList>
    </citation>
    <scope>NUCLEOTIDE SEQUENCE</scope>
    <source>
        <strain evidence="1">JCM 4346</strain>
    </source>
</reference>
<reference evidence="1" key="1">
    <citation type="journal article" date="2014" name="Int. J. Syst. Evol. Microbiol.">
        <title>Complete genome sequence of Corynebacterium casei LMG S-19264T (=DSM 44701T), isolated from a smear-ripened cheese.</title>
        <authorList>
            <consortium name="US DOE Joint Genome Institute (JGI-PGF)"/>
            <person name="Walter F."/>
            <person name="Albersmeier A."/>
            <person name="Kalinowski J."/>
            <person name="Ruckert C."/>
        </authorList>
    </citation>
    <scope>NUCLEOTIDE SEQUENCE</scope>
    <source>
        <strain evidence="1">JCM 4346</strain>
    </source>
</reference>
<organism evidence="1 2">
    <name type="scientific">Streptomyces aurantiogriseus</name>
    <dbReference type="NCBI Taxonomy" id="66870"/>
    <lineage>
        <taxon>Bacteria</taxon>
        <taxon>Bacillati</taxon>
        <taxon>Actinomycetota</taxon>
        <taxon>Actinomycetes</taxon>
        <taxon>Kitasatosporales</taxon>
        <taxon>Streptomycetaceae</taxon>
        <taxon>Streptomyces</taxon>
    </lineage>
</organism>
<sequence length="168" mass="18607">MALWDVEVVNRYEDRLLDCSTGELRLLGLKVIEQTLAVFGRPLEELFDPSTVSLVSESLRAFQARLALGTDSPDVWGRLFAEGYDWQDGKSPFTAASLVQGFVQYAGFLTEDVNKGEIMEVLSSCYESVLSFAAIGRTITVEQERENPYVSGAVELQVTLIQEVCGLD</sequence>
<accession>A0A918KXW4</accession>
<proteinExistence type="predicted"/>
<protein>
    <submittedName>
        <fullName evidence="1">Uncharacterized protein</fullName>
    </submittedName>
</protein>
<comment type="caution">
    <text evidence="1">The sequence shown here is derived from an EMBL/GenBank/DDBJ whole genome shotgun (WGS) entry which is preliminary data.</text>
</comment>
<dbReference type="Proteomes" id="UP000658320">
    <property type="component" value="Unassembled WGS sequence"/>
</dbReference>
<gene>
    <name evidence="1" type="ORF">GCM10010251_69390</name>
</gene>
<keyword evidence="2" id="KW-1185">Reference proteome</keyword>
<evidence type="ECO:0000313" key="1">
    <source>
        <dbReference type="EMBL" id="GGR42651.1"/>
    </source>
</evidence>